<dbReference type="GO" id="GO:0005634">
    <property type="term" value="C:nucleus"/>
    <property type="evidence" value="ECO:0007669"/>
    <property type="project" value="UniProtKB-SubCell"/>
</dbReference>
<evidence type="ECO:0000313" key="7">
    <source>
        <dbReference type="EMBL" id="KAL3791552.1"/>
    </source>
</evidence>
<dbReference type="EMBL" id="JALLAZ020000590">
    <property type="protein sequence ID" value="KAL3791552.1"/>
    <property type="molecule type" value="Genomic_DNA"/>
</dbReference>
<accession>A0ABD3PUM2</accession>
<feature type="domain" description="POPLD" evidence="6">
    <location>
        <begin position="494"/>
        <end position="554"/>
    </location>
</feature>
<dbReference type="Pfam" id="PF06978">
    <property type="entry name" value="POP1_N"/>
    <property type="match status" value="1"/>
</dbReference>
<feature type="region of interest" description="Disordered" evidence="4">
    <location>
        <begin position="89"/>
        <end position="198"/>
    </location>
</feature>
<keyword evidence="3" id="KW-0539">Nucleus</keyword>
<evidence type="ECO:0008006" key="9">
    <source>
        <dbReference type="Google" id="ProtNLM"/>
    </source>
</evidence>
<comment type="caution">
    <text evidence="7">The sequence shown here is derived from an EMBL/GenBank/DDBJ whole genome shotgun (WGS) entry which is preliminary data.</text>
</comment>
<dbReference type="Pfam" id="PF08170">
    <property type="entry name" value="POPLD"/>
    <property type="match status" value="1"/>
</dbReference>
<dbReference type="Proteomes" id="UP001530315">
    <property type="component" value="Unassembled WGS sequence"/>
</dbReference>
<reference evidence="7 8" key="1">
    <citation type="submission" date="2024-10" db="EMBL/GenBank/DDBJ databases">
        <title>Updated reference genomes for cyclostephanoid diatoms.</title>
        <authorList>
            <person name="Roberts W.R."/>
            <person name="Alverson A.J."/>
        </authorList>
    </citation>
    <scope>NUCLEOTIDE SEQUENCE [LARGE SCALE GENOMIC DNA]</scope>
    <source>
        <strain evidence="7 8">AJA276-08</strain>
    </source>
</reference>
<evidence type="ECO:0000256" key="1">
    <source>
        <dbReference type="ARBA" id="ARBA00004123"/>
    </source>
</evidence>
<protein>
    <recommendedName>
        <fullName evidence="9">POPLD domain-containing protein</fullName>
    </recommendedName>
</protein>
<feature type="compositionally biased region" description="Basic residues" evidence="4">
    <location>
        <begin position="1"/>
        <end position="10"/>
    </location>
</feature>
<organism evidence="7 8">
    <name type="scientific">Stephanodiscus triporus</name>
    <dbReference type="NCBI Taxonomy" id="2934178"/>
    <lineage>
        <taxon>Eukaryota</taxon>
        <taxon>Sar</taxon>
        <taxon>Stramenopiles</taxon>
        <taxon>Ochrophyta</taxon>
        <taxon>Bacillariophyta</taxon>
        <taxon>Coscinodiscophyceae</taxon>
        <taxon>Thalassiosirophycidae</taxon>
        <taxon>Stephanodiscales</taxon>
        <taxon>Stephanodiscaceae</taxon>
        <taxon>Stephanodiscus</taxon>
    </lineage>
</organism>
<dbReference type="InterPro" id="IPR039182">
    <property type="entry name" value="Pop1"/>
</dbReference>
<feature type="region of interest" description="Disordered" evidence="4">
    <location>
        <begin position="1"/>
        <end position="47"/>
    </location>
</feature>
<name>A0ABD3PUM2_9STRA</name>
<comment type="subcellular location">
    <subcellularLocation>
        <location evidence="1">Nucleus</location>
    </subcellularLocation>
</comment>
<sequence length="860" mass="94561">MPPTKKRRRSASPAQLSSNKEVKSSGSPSPDSPSDANKNWKQWKRQQSHDYNTHQFLDASATVNAGLFGARRLPEIKILWRRLVQEELNAGNGGNGRPNYSEDDNRTREGGIRRAGESGGGKKSSRHLRRRTNSHRPRRRHRFPHGKIGSGGYDDACMKEDAASDNGVTDTGRDNCAKDTSGGPNQTNREPCRRARRKPALMRASHSGWWKPRMNAQSVLPSNEHQYPHNWIPTHLWHAKRFHISPKLFSWSIPLINCNRGSRASLRLASSITTPKCTIQDGTWEIHGCAIKLEARKLDTPAESTQPPSQSLISILQRLCDPEAPFLSDEAILAGKRAGEGIVHEIDASPLQPIGPATFLFGRLNDCCNDDDDANVCMLINPAIHQRVVFLISEIIRHCESTSVEVTLSTMPLALLRIRGRTAMSTLREVLGQADNIGLLDDDAHHGTMIDIGLLPPRVEARKSDSNNQSWIKLKCHQPNQAYQHLPHNLASSGWDILCSPSNCLSLFQSLVIDGGACPIGVAEEARAQLEAYPPLPIFPRDYPDTEEGKRYWDGGTTATSVKNEGGDEKQLIAGSMDWAVIRVCVEGPWGRINTPLKRTIRHLEQHNKKEKRSIKKESVSSARHESAAPELVTKKSFLGRDTVSIHWESLTPPENPIVVRGSYGIPFLQLLHSCGRLHSHPGPKATENRCHRRPRRKVLPPHWVVHASPLSKMESDIHSQLCQQLRASLSLPALVRCELLASKGALKIGDLIYPLITQCDDDGSVGSSLNDDAGHADIQSHPSPLGVVTAGGFSPSRGKCHGIGFVGAAKLIDALDVTHGMGISIPQSNGLKKMVLKVMIVSDTSSASSSRSALLSILL</sequence>
<feature type="domain" description="Pop1 N-terminal" evidence="5">
    <location>
        <begin position="126"/>
        <end position="270"/>
    </location>
</feature>
<evidence type="ECO:0000256" key="3">
    <source>
        <dbReference type="ARBA" id="ARBA00023242"/>
    </source>
</evidence>
<feature type="compositionally biased region" description="Low complexity" evidence="4">
    <location>
        <begin position="24"/>
        <end position="35"/>
    </location>
</feature>
<feature type="region of interest" description="Disordered" evidence="4">
    <location>
        <begin position="605"/>
        <end position="628"/>
    </location>
</feature>
<gene>
    <name evidence="7" type="ORF">ACHAW5_000855</name>
</gene>
<evidence type="ECO:0000259" key="6">
    <source>
        <dbReference type="Pfam" id="PF08170"/>
    </source>
</evidence>
<keyword evidence="8" id="KW-1185">Reference proteome</keyword>
<feature type="compositionally biased region" description="Basic residues" evidence="4">
    <location>
        <begin position="123"/>
        <end position="145"/>
    </location>
</feature>
<feature type="compositionally biased region" description="Basic and acidic residues" evidence="4">
    <location>
        <begin position="616"/>
        <end position="628"/>
    </location>
</feature>
<evidence type="ECO:0000313" key="8">
    <source>
        <dbReference type="Proteomes" id="UP001530315"/>
    </source>
</evidence>
<dbReference type="GO" id="GO:0008033">
    <property type="term" value="P:tRNA processing"/>
    <property type="evidence" value="ECO:0007669"/>
    <property type="project" value="UniProtKB-KW"/>
</dbReference>
<feature type="compositionally biased region" description="Basic and acidic residues" evidence="4">
    <location>
        <begin position="103"/>
        <end position="116"/>
    </location>
</feature>
<dbReference type="InterPro" id="IPR009723">
    <property type="entry name" value="Pop1_N"/>
</dbReference>
<dbReference type="AlphaFoldDB" id="A0ABD3PUM2"/>
<dbReference type="InterPro" id="IPR012590">
    <property type="entry name" value="POPLD_dom"/>
</dbReference>
<dbReference type="PANTHER" id="PTHR22731:SF3">
    <property type="entry name" value="RIBONUCLEASES P_MRP PROTEIN SUBUNIT POP1"/>
    <property type="match status" value="1"/>
</dbReference>
<keyword evidence="2" id="KW-0819">tRNA processing</keyword>
<dbReference type="PANTHER" id="PTHR22731">
    <property type="entry name" value="RIBONUCLEASES P/MRP PROTEIN SUBUNIT POP1"/>
    <property type="match status" value="1"/>
</dbReference>
<evidence type="ECO:0000259" key="5">
    <source>
        <dbReference type="Pfam" id="PF06978"/>
    </source>
</evidence>
<evidence type="ECO:0000256" key="4">
    <source>
        <dbReference type="SAM" id="MobiDB-lite"/>
    </source>
</evidence>
<proteinExistence type="predicted"/>
<evidence type="ECO:0000256" key="2">
    <source>
        <dbReference type="ARBA" id="ARBA00022694"/>
    </source>
</evidence>